<comment type="caution">
    <text evidence="6">The sequence shown here is derived from an EMBL/GenBank/DDBJ whole genome shotgun (WGS) entry which is preliminary data.</text>
</comment>
<sequence>MFQIAIVGFLIIGGYVSYLWKAEGALQRPWNPDPGAVLFSQRPLPPFIEESSIATYTFPLRTRGRDIVDRTGRRFKLSSVNWYGASDELFIPGGLDVVHRSVIAATIRRLGFNSVRMPYADEMVMANPEILPHLLSANPDLVGGRALDVFQACVEALTDAGIAVIVNNHITHATWCCGADPCDAGWANDHLGPLCRVRQSEEDWIQHWETIMARFVGNKRVIGADLRNEVRGVWGTMTWNRWATAAEKCGNRLLAMDPDWLIVVEGTESGNDLQGARARPVQLDVADRLVYSAHVYAWSGWGSKEGRYAKRSYASFVQAMRRNWGYLVDDDVAPVWVGEFGAPRHPGEGDANYWANLLRYLKSIDADFGYWALNPRKPHENRVEGYSIIQDDWVTPILDYRLRDMTQLIAGTWGDDRGGDDGEEEEHEE</sequence>
<protein>
    <submittedName>
        <fullName evidence="6">Uu.00g044410.m01.CDS01</fullName>
    </submittedName>
</protein>
<dbReference type="PANTHER" id="PTHR31263:SF0">
    <property type="entry name" value="CELLULASE FAMILY PROTEIN (AFU_ORTHOLOGUE AFUA_5G14560)"/>
    <property type="match status" value="1"/>
</dbReference>
<keyword evidence="7" id="KW-1185">Reference proteome</keyword>
<evidence type="ECO:0000256" key="4">
    <source>
        <dbReference type="RuleBase" id="RU361153"/>
    </source>
</evidence>
<evidence type="ECO:0000313" key="7">
    <source>
        <dbReference type="Proteomes" id="UP001295740"/>
    </source>
</evidence>
<accession>A0AAI8YEF9</accession>
<dbReference type="InterPro" id="IPR017853">
    <property type="entry name" value="GH"/>
</dbReference>
<evidence type="ECO:0000259" key="5">
    <source>
        <dbReference type="Pfam" id="PF00150"/>
    </source>
</evidence>
<dbReference type="GO" id="GO:0000272">
    <property type="term" value="P:polysaccharide catabolic process"/>
    <property type="evidence" value="ECO:0007669"/>
    <property type="project" value="InterPro"/>
</dbReference>
<evidence type="ECO:0000313" key="6">
    <source>
        <dbReference type="EMBL" id="CAJ2501588.1"/>
    </source>
</evidence>
<comment type="similarity">
    <text evidence="1 4">Belongs to the glycosyl hydrolase 5 (cellulase A) family.</text>
</comment>
<evidence type="ECO:0000256" key="3">
    <source>
        <dbReference type="ARBA" id="ARBA00023295"/>
    </source>
</evidence>
<dbReference type="AlphaFoldDB" id="A0AAI8YEF9"/>
<feature type="domain" description="Glycoside hydrolase family 5" evidence="5">
    <location>
        <begin position="102"/>
        <end position="375"/>
    </location>
</feature>
<dbReference type="SUPFAM" id="SSF51445">
    <property type="entry name" value="(Trans)glycosidases"/>
    <property type="match status" value="1"/>
</dbReference>
<evidence type="ECO:0000256" key="1">
    <source>
        <dbReference type="ARBA" id="ARBA00005641"/>
    </source>
</evidence>
<dbReference type="Proteomes" id="UP001295740">
    <property type="component" value="Unassembled WGS sequence"/>
</dbReference>
<dbReference type="Pfam" id="PF00150">
    <property type="entry name" value="Cellulase"/>
    <property type="match status" value="1"/>
</dbReference>
<organism evidence="6 7">
    <name type="scientific">Anthostomella pinea</name>
    <dbReference type="NCBI Taxonomy" id="933095"/>
    <lineage>
        <taxon>Eukaryota</taxon>
        <taxon>Fungi</taxon>
        <taxon>Dikarya</taxon>
        <taxon>Ascomycota</taxon>
        <taxon>Pezizomycotina</taxon>
        <taxon>Sordariomycetes</taxon>
        <taxon>Xylariomycetidae</taxon>
        <taxon>Xylariales</taxon>
        <taxon>Xylariaceae</taxon>
        <taxon>Anthostomella</taxon>
    </lineage>
</organism>
<dbReference type="Gene3D" id="3.20.20.80">
    <property type="entry name" value="Glycosidases"/>
    <property type="match status" value="1"/>
</dbReference>
<dbReference type="GO" id="GO:0004553">
    <property type="term" value="F:hydrolase activity, hydrolyzing O-glycosyl compounds"/>
    <property type="evidence" value="ECO:0007669"/>
    <property type="project" value="InterPro"/>
</dbReference>
<dbReference type="InterPro" id="IPR001547">
    <property type="entry name" value="Glyco_hydro_5"/>
</dbReference>
<reference evidence="6" key="1">
    <citation type="submission" date="2023-10" db="EMBL/GenBank/DDBJ databases">
        <authorList>
            <person name="Hackl T."/>
        </authorList>
    </citation>
    <scope>NUCLEOTIDE SEQUENCE</scope>
</reference>
<evidence type="ECO:0000256" key="2">
    <source>
        <dbReference type="ARBA" id="ARBA00022801"/>
    </source>
</evidence>
<gene>
    <name evidence="6" type="ORF">KHLLAP_LOCUS2056</name>
</gene>
<name>A0AAI8YEF9_9PEZI</name>
<dbReference type="PANTHER" id="PTHR31263">
    <property type="entry name" value="CELLULASE FAMILY PROTEIN (AFU_ORTHOLOGUE AFUA_5G14560)"/>
    <property type="match status" value="1"/>
</dbReference>
<dbReference type="EMBL" id="CAUWAG010000003">
    <property type="protein sequence ID" value="CAJ2501588.1"/>
    <property type="molecule type" value="Genomic_DNA"/>
</dbReference>
<keyword evidence="3 4" id="KW-0326">Glycosidase</keyword>
<keyword evidence="2 4" id="KW-0378">Hydrolase</keyword>
<proteinExistence type="inferred from homology"/>